<proteinExistence type="predicted"/>
<organism evidence="2 3">
    <name type="scientific">Tahibacter amnicola</name>
    <dbReference type="NCBI Taxonomy" id="2976241"/>
    <lineage>
        <taxon>Bacteria</taxon>
        <taxon>Pseudomonadati</taxon>
        <taxon>Pseudomonadota</taxon>
        <taxon>Gammaproteobacteria</taxon>
        <taxon>Lysobacterales</taxon>
        <taxon>Rhodanobacteraceae</taxon>
        <taxon>Tahibacter</taxon>
    </lineage>
</organism>
<evidence type="ECO:0000259" key="1">
    <source>
        <dbReference type="Pfam" id="PF14452"/>
    </source>
</evidence>
<gene>
    <name evidence="2" type="ORF">N4264_15375</name>
</gene>
<dbReference type="EMBL" id="CP104694">
    <property type="protein sequence ID" value="UXI66128.1"/>
    <property type="molecule type" value="Genomic_DNA"/>
</dbReference>
<reference evidence="2" key="1">
    <citation type="submission" date="2022-09" db="EMBL/GenBank/DDBJ databases">
        <title>Tahibacter sp. nov., isolated from a fresh water.</title>
        <authorList>
            <person name="Baek J.H."/>
            <person name="Lee J.K."/>
            <person name="Kim J.M."/>
            <person name="Jeon C.O."/>
        </authorList>
    </citation>
    <scope>NUCLEOTIDE SEQUENCE</scope>
    <source>
        <strain evidence="2">W38</strain>
    </source>
</reference>
<protein>
    <submittedName>
        <fullName evidence="2">Multiubiquitin domain-containing protein</fullName>
    </submittedName>
</protein>
<name>A0ABY6B7Q8_9GAMM</name>
<dbReference type="Pfam" id="PF14452">
    <property type="entry name" value="Multi_ubiq"/>
    <property type="match status" value="1"/>
</dbReference>
<feature type="domain" description="Multi-ubiquitin" evidence="1">
    <location>
        <begin position="79"/>
        <end position="151"/>
    </location>
</feature>
<dbReference type="Proteomes" id="UP001064632">
    <property type="component" value="Chromosome"/>
</dbReference>
<sequence length="154" mass="17338">MSNQEHERPPHDVRIHIDHNQYQSPTPTTGNALYALGNVAANRQLFRQAHGNQDDVLIERSDDPVDLKQGDHFYSHKEFRIVVNAQEKLWNETTISFEQVTLLAFPNPPPGIVITYTVEYEAGPRPNPEGSMTAGQSVRIKNGMIFSVTETGRS</sequence>
<accession>A0ABY6B7Q8</accession>
<dbReference type="RefSeq" id="WP_261693113.1">
    <property type="nucleotide sequence ID" value="NZ_CP104694.1"/>
</dbReference>
<evidence type="ECO:0000313" key="3">
    <source>
        <dbReference type="Proteomes" id="UP001064632"/>
    </source>
</evidence>
<keyword evidence="3" id="KW-1185">Reference proteome</keyword>
<evidence type="ECO:0000313" key="2">
    <source>
        <dbReference type="EMBL" id="UXI66128.1"/>
    </source>
</evidence>
<dbReference type="InterPro" id="IPR027802">
    <property type="entry name" value="Multi-ubiquitin_dom"/>
</dbReference>